<evidence type="ECO:0000313" key="2">
    <source>
        <dbReference type="Proteomes" id="UP000291623"/>
    </source>
</evidence>
<evidence type="ECO:0000313" key="1">
    <source>
        <dbReference type="EMBL" id="TCB89756.1"/>
    </source>
</evidence>
<comment type="caution">
    <text evidence="1">The sequence shown here is derived from an EMBL/GenBank/DDBJ whole genome shotgun (WGS) entry which is preliminary data.</text>
</comment>
<organism evidence="1 2">
    <name type="scientific">Enterobacter quasihormaechei</name>
    <dbReference type="NCBI Taxonomy" id="2529382"/>
    <lineage>
        <taxon>Bacteria</taxon>
        <taxon>Pseudomonadati</taxon>
        <taxon>Pseudomonadota</taxon>
        <taxon>Gammaproteobacteria</taxon>
        <taxon>Enterobacterales</taxon>
        <taxon>Enterobacteriaceae</taxon>
        <taxon>Enterobacter</taxon>
    </lineage>
</organism>
<dbReference type="Proteomes" id="UP000291623">
    <property type="component" value="Unassembled WGS sequence"/>
</dbReference>
<dbReference type="AlphaFoldDB" id="A0AAE8R046"/>
<accession>A0AAE8R046</accession>
<gene>
    <name evidence="1" type="ORF">E0L16_01655</name>
</gene>
<reference evidence="1 2" key="1">
    <citation type="submission" date="2019-02" db="EMBL/GenBank/DDBJ databases">
        <title>The draft genome of Enterobacter spp. strains.</title>
        <authorList>
            <person name="Wang C."/>
            <person name="Feng Y."/>
            <person name="Zong Z."/>
        </authorList>
    </citation>
    <scope>NUCLEOTIDE SEQUENCE [LARGE SCALE GENOMIC DNA]</scope>
    <source>
        <strain evidence="1 2">WCHEQ120003</strain>
    </source>
</reference>
<name>A0AAE8R046_9ENTR</name>
<dbReference type="EMBL" id="SJON01000001">
    <property type="protein sequence ID" value="TCB89756.1"/>
    <property type="molecule type" value="Genomic_DNA"/>
</dbReference>
<proteinExistence type="predicted"/>
<protein>
    <submittedName>
        <fullName evidence="1">Uncharacterized protein</fullName>
    </submittedName>
</protein>
<sequence>MPGGADAYPAYIFTPAGRLRRRRHPTISSQPFNSGTPVALFLHANAVWLNVQPCRTSIDRRWHRNGATGDYCLGMVRRASQK</sequence>